<dbReference type="AlphaFoldDB" id="M3G4M9"/>
<evidence type="ECO:0000313" key="1">
    <source>
        <dbReference type="EMBL" id="EMF80929.1"/>
    </source>
</evidence>
<sequence length="173" mass="20052">MNNEKFLEVSEISDKLDDFFVTLDESKKLDFIKDAFLKFSENLQERYSITCNLTLEIFDVEREQIIKISEVGISCNGGERPYVVRAGDSFVRYLAKGNIVEIPHSYCPVCWAEWDFKRKDQNCPKCDSKYGMEIKLLIDSNHCPQCSEGIVSLEEPYCKKCEFYADPEIVVWG</sequence>
<dbReference type="EMBL" id="AHOR02000044">
    <property type="protein sequence ID" value="EMF80929.1"/>
    <property type="molecule type" value="Genomic_DNA"/>
</dbReference>
<gene>
    <name evidence="1" type="ORF">LEP1GSC188_3106</name>
</gene>
<reference evidence="1 2" key="1">
    <citation type="submission" date="2013-01" db="EMBL/GenBank/DDBJ databases">
        <authorList>
            <person name="Harkins D.M."/>
            <person name="Durkin A.S."/>
            <person name="Brinkac L.M."/>
            <person name="Haft D.H."/>
            <person name="Selengut J.D."/>
            <person name="Sanka R."/>
            <person name="DePew J."/>
            <person name="Purushe J."/>
            <person name="Tulsiani S.M."/>
            <person name="Graham G.C."/>
            <person name="Burns M.-A."/>
            <person name="Dohnt M.F."/>
            <person name="Smythe L.D."/>
            <person name="McKay D.B."/>
            <person name="Craig S.B."/>
            <person name="Vinetz J.M."/>
            <person name="Sutton G.G."/>
            <person name="Nierman W.C."/>
            <person name="Fouts D.E."/>
        </authorList>
    </citation>
    <scope>NUCLEOTIDE SEQUENCE [LARGE SCALE GENOMIC DNA]</scope>
    <source>
        <strain evidence="1 2">LT2116</strain>
    </source>
</reference>
<accession>M3G4M9</accession>
<evidence type="ECO:0000313" key="2">
    <source>
        <dbReference type="Proteomes" id="UP000011770"/>
    </source>
</evidence>
<dbReference type="Proteomes" id="UP000011770">
    <property type="component" value="Unassembled WGS sequence"/>
</dbReference>
<comment type="caution">
    <text evidence="1">The sequence shown here is derived from an EMBL/GenBank/DDBJ whole genome shotgun (WGS) entry which is preliminary data.</text>
</comment>
<name>M3G4M9_9LEPT</name>
<organism evidence="1 2">
    <name type="scientific">Leptospira weilii serovar Topaz str. LT2116</name>
    <dbReference type="NCBI Taxonomy" id="1088540"/>
    <lineage>
        <taxon>Bacteria</taxon>
        <taxon>Pseudomonadati</taxon>
        <taxon>Spirochaetota</taxon>
        <taxon>Spirochaetia</taxon>
        <taxon>Leptospirales</taxon>
        <taxon>Leptospiraceae</taxon>
        <taxon>Leptospira</taxon>
    </lineage>
</organism>
<protein>
    <submittedName>
        <fullName evidence="1">Uncharacterized protein</fullName>
    </submittedName>
</protein>
<proteinExistence type="predicted"/>